<dbReference type="PANTHER" id="PTHR24113">
    <property type="entry name" value="RAN GTPASE-ACTIVATING PROTEIN 1"/>
    <property type="match status" value="1"/>
</dbReference>
<dbReference type="AlphaFoldDB" id="A0A0G4HKE0"/>
<accession>A0A0G4HKE0</accession>
<dbReference type="VEuPathDB" id="CryptoDB:Cvel_28379"/>
<dbReference type="GO" id="GO:0005634">
    <property type="term" value="C:nucleus"/>
    <property type="evidence" value="ECO:0007669"/>
    <property type="project" value="TreeGrafter"/>
</dbReference>
<evidence type="ECO:0000256" key="2">
    <source>
        <dbReference type="ARBA" id="ARBA00022614"/>
    </source>
</evidence>
<keyword evidence="1" id="KW-0343">GTPase activation</keyword>
<name>A0A0G4HKE0_9ALVE</name>
<evidence type="ECO:0000256" key="1">
    <source>
        <dbReference type="ARBA" id="ARBA00022468"/>
    </source>
</evidence>
<feature type="compositionally biased region" description="Basic and acidic residues" evidence="4">
    <location>
        <begin position="1"/>
        <end position="16"/>
    </location>
</feature>
<dbReference type="InterPro" id="IPR006553">
    <property type="entry name" value="Leu-rich_rpt_Cys-con_subtyp"/>
</dbReference>
<dbReference type="PhylomeDB" id="A0A0G4HKE0"/>
<dbReference type="Gene3D" id="3.80.10.10">
    <property type="entry name" value="Ribonuclease Inhibitor"/>
    <property type="match status" value="2"/>
</dbReference>
<dbReference type="SMART" id="SM00369">
    <property type="entry name" value="LRR_TYP"/>
    <property type="match status" value="7"/>
</dbReference>
<evidence type="ECO:0000256" key="5">
    <source>
        <dbReference type="SAM" id="Phobius"/>
    </source>
</evidence>
<evidence type="ECO:0000256" key="4">
    <source>
        <dbReference type="SAM" id="MobiDB-lite"/>
    </source>
</evidence>
<organism evidence="6">
    <name type="scientific">Chromera velia CCMP2878</name>
    <dbReference type="NCBI Taxonomy" id="1169474"/>
    <lineage>
        <taxon>Eukaryota</taxon>
        <taxon>Sar</taxon>
        <taxon>Alveolata</taxon>
        <taxon>Colpodellida</taxon>
        <taxon>Chromeraceae</taxon>
        <taxon>Chromera</taxon>
    </lineage>
</organism>
<dbReference type="GO" id="GO:0005096">
    <property type="term" value="F:GTPase activator activity"/>
    <property type="evidence" value="ECO:0007669"/>
    <property type="project" value="UniProtKB-KW"/>
</dbReference>
<evidence type="ECO:0000313" key="6">
    <source>
        <dbReference type="EMBL" id="CEM44509.1"/>
    </source>
</evidence>
<proteinExistence type="predicted"/>
<feature type="region of interest" description="Disordered" evidence="4">
    <location>
        <begin position="242"/>
        <end position="304"/>
    </location>
</feature>
<dbReference type="InterPro" id="IPR003591">
    <property type="entry name" value="Leu-rich_rpt_typical-subtyp"/>
</dbReference>
<keyword evidence="5" id="KW-0812">Transmembrane</keyword>
<dbReference type="SUPFAM" id="SSF52047">
    <property type="entry name" value="RNI-like"/>
    <property type="match status" value="2"/>
</dbReference>
<dbReference type="EMBL" id="CDMZ01002942">
    <property type="protein sequence ID" value="CEM44509.1"/>
    <property type="molecule type" value="Genomic_DNA"/>
</dbReference>
<dbReference type="InterPro" id="IPR027038">
    <property type="entry name" value="RanGap"/>
</dbReference>
<evidence type="ECO:0000256" key="3">
    <source>
        <dbReference type="ARBA" id="ARBA00022737"/>
    </source>
</evidence>
<dbReference type="SMART" id="SM00367">
    <property type="entry name" value="LRR_CC"/>
    <property type="match status" value="7"/>
</dbReference>
<protein>
    <submittedName>
        <fullName evidence="6">Uncharacterized protein</fullName>
    </submittedName>
</protein>
<dbReference type="PANTHER" id="PTHR24113:SF12">
    <property type="entry name" value="RAN GTPASE-ACTIVATING PROTEIN 1"/>
    <property type="match status" value="1"/>
</dbReference>
<feature type="transmembrane region" description="Helical" evidence="5">
    <location>
        <begin position="391"/>
        <end position="412"/>
    </location>
</feature>
<dbReference type="GO" id="GO:0005829">
    <property type="term" value="C:cytosol"/>
    <property type="evidence" value="ECO:0007669"/>
    <property type="project" value="TreeGrafter"/>
</dbReference>
<keyword evidence="5" id="KW-1133">Transmembrane helix</keyword>
<dbReference type="Pfam" id="PF13516">
    <property type="entry name" value="LRR_6"/>
    <property type="match status" value="9"/>
</dbReference>
<sequence>MSRTARERYGEGHISTEGEENEQASLKSTFSLPEFFKEFGPRLLVQFADIGNDILQFLSICFTQQVLSATALVGRLTVQQVGAFSLSVMLLCSFLSIKLDYHEHIEQRGIDEKFSQESKQHLKRMKQSKLYYTSRQIGLLVIEDGISLVFSGSLIYLQHQEVFSVIGFNLALTLLGFTYMLLKHLADATMSRRVLQRLEKKRGNVQPSFVFSLCHCFQRGGEGGSVSPQTDAAGETERLLLHTRTNTNTPQEAHTGGDGGEKDLEVGGGIGGEDRGGVGAQTAETDRDTGGEGGGGEDEGEAGSALERQMEAEVKKEGGVLFWCLLFVSYSLHHSINESMDVLQDVLSVGSVLNSAVMAAQPMLPPFLIDLGVRAGISEASLSSLTAGTCAYVVLGICLYCYVGALFARLCIKDVRWMLWASWGYKRGGGVGVRVVIVLQCLVALPFFPVLLTAYLMNKEVYYAWWDRQKKFSNGGTEGEAFLSNALFCFFLLEDVPSVLFNLLLVLGEGNDLISIQGANLLSTLFGLAVRVMESEGQRRVRTDEAVSLGEGGGRLRVTKENIDRLTASLRGTGSTHIRLVEIREDEFSESSLDAFLDALVSRNRPSLKKILIHKRMMRNNKSSIVSFLVRLKEALFLSLQTLNLSTNKIGDEGAKALAEALRARALPSLQSLNLSTNKIGDEGVKALAKVLKQTTLPFLQSLDLSDNEIGAEGAKFLAEALKVETFPSLQSLELEHNRIRAEGATALAAALKEVTLPSLQSLNLYYNQIGDEGVKAIAGALKAGTCPSLQSLDLKYNQISTEGAKALVEVMKASAFPSLQSLDLENNNIGAEGAEAFAEALKARTLPSLQSLNLINNSGSEAVQKEINGIIRQNKACAPPQEDRKNEGNQGREGDTGGDQENSTDAIVEEVMRSFLWLFFVTKLDMGSKNGGKGIGDKGAKALAEALKARTLPYLQSLDLSSEKQTRIGAEGTKALVEALGASAFPYLQRLDLHGLQIGDEGAEALAEALKAKAFPSLHSLHLSRNQIGDKGAKALAEALKARPLPSLQRLFLWENQIGDKGKGALAEVLQPSSLIL</sequence>
<feature type="compositionally biased region" description="Basic and acidic residues" evidence="4">
    <location>
        <begin position="882"/>
        <end position="896"/>
    </location>
</feature>
<keyword evidence="2" id="KW-0433">Leucine-rich repeat</keyword>
<reference evidence="6" key="1">
    <citation type="submission" date="2014-11" db="EMBL/GenBank/DDBJ databases">
        <authorList>
            <person name="Otto D Thomas"/>
            <person name="Naeem Raeece"/>
        </authorList>
    </citation>
    <scope>NUCLEOTIDE SEQUENCE</scope>
</reference>
<keyword evidence="3" id="KW-0677">Repeat</keyword>
<feature type="transmembrane region" description="Helical" evidence="5">
    <location>
        <begin position="137"/>
        <end position="156"/>
    </location>
</feature>
<dbReference type="InterPro" id="IPR001611">
    <property type="entry name" value="Leu-rich_rpt"/>
</dbReference>
<keyword evidence="5" id="KW-0472">Membrane</keyword>
<feature type="region of interest" description="Disordered" evidence="4">
    <location>
        <begin position="876"/>
        <end position="903"/>
    </location>
</feature>
<dbReference type="SMART" id="SM00368">
    <property type="entry name" value="LRR_RI"/>
    <property type="match status" value="12"/>
</dbReference>
<dbReference type="GO" id="GO:0006913">
    <property type="term" value="P:nucleocytoplasmic transport"/>
    <property type="evidence" value="ECO:0007669"/>
    <property type="project" value="TreeGrafter"/>
</dbReference>
<feature type="transmembrane region" description="Helical" evidence="5">
    <location>
        <begin position="318"/>
        <end position="336"/>
    </location>
</feature>
<feature type="transmembrane region" description="Helical" evidence="5">
    <location>
        <begin position="433"/>
        <end position="457"/>
    </location>
</feature>
<dbReference type="InterPro" id="IPR032675">
    <property type="entry name" value="LRR_dom_sf"/>
</dbReference>
<dbReference type="GO" id="GO:0031267">
    <property type="term" value="F:small GTPase binding"/>
    <property type="evidence" value="ECO:0007669"/>
    <property type="project" value="TreeGrafter"/>
</dbReference>
<gene>
    <name evidence="6" type="ORF">Cvel_28379</name>
</gene>
<feature type="transmembrane region" description="Helical" evidence="5">
    <location>
        <begin position="162"/>
        <end position="182"/>
    </location>
</feature>
<dbReference type="GO" id="GO:0048471">
    <property type="term" value="C:perinuclear region of cytoplasm"/>
    <property type="evidence" value="ECO:0007669"/>
    <property type="project" value="TreeGrafter"/>
</dbReference>
<feature type="region of interest" description="Disordered" evidence="4">
    <location>
        <begin position="1"/>
        <end position="22"/>
    </location>
</feature>